<dbReference type="FunFam" id="1.10.455.10:FF:000001">
    <property type="entry name" value="30S ribosomal protein S7"/>
    <property type="match status" value="1"/>
</dbReference>
<dbReference type="RefSeq" id="WP_170103923.1">
    <property type="nucleotide sequence ID" value="NZ_JABAGR010000004.1"/>
</dbReference>
<dbReference type="GO" id="GO:0000049">
    <property type="term" value="F:tRNA binding"/>
    <property type="evidence" value="ECO:0007669"/>
    <property type="project" value="UniProtKB-UniRule"/>
</dbReference>
<evidence type="ECO:0000256" key="1">
    <source>
        <dbReference type="ARBA" id="ARBA00007151"/>
    </source>
</evidence>
<dbReference type="GO" id="GO:0015935">
    <property type="term" value="C:small ribosomal subunit"/>
    <property type="evidence" value="ECO:0007669"/>
    <property type="project" value="InterPro"/>
</dbReference>
<dbReference type="SUPFAM" id="SSF47973">
    <property type="entry name" value="Ribosomal protein S7"/>
    <property type="match status" value="1"/>
</dbReference>
<sequence>MPRRAAAVRREVQPDAVYNNRLVTQLINKVLLDGKKATAERIVYGAFDLVKEKTDGDPLATFKKAMDNVRPTLEVKPKRVGGATYQVPMEVNSRRATTLAIRWIVNFSRARKEKTMAERLANEIMDAANGVGASVKRREDLFKMAEANRAFSHYRF</sequence>
<comment type="caution">
    <text evidence="10">The sequence shown here is derived from an EMBL/GenBank/DDBJ whole genome shotgun (WGS) entry which is preliminary data.</text>
</comment>
<dbReference type="Proteomes" id="UP000565613">
    <property type="component" value="Unassembled WGS sequence"/>
</dbReference>
<dbReference type="InterPro" id="IPR023798">
    <property type="entry name" value="Ribosomal_uS7_dom"/>
</dbReference>
<evidence type="ECO:0000256" key="4">
    <source>
        <dbReference type="ARBA" id="ARBA00022884"/>
    </source>
</evidence>
<accession>A0A7X9TAK8</accession>
<dbReference type="HAMAP" id="MF_00480_B">
    <property type="entry name" value="Ribosomal_uS7_B"/>
    <property type="match status" value="1"/>
</dbReference>
<dbReference type="GO" id="GO:0006412">
    <property type="term" value="P:translation"/>
    <property type="evidence" value="ECO:0007669"/>
    <property type="project" value="UniProtKB-UniRule"/>
</dbReference>
<evidence type="ECO:0000313" key="10">
    <source>
        <dbReference type="EMBL" id="NMF25895.1"/>
    </source>
</evidence>
<keyword evidence="5 7" id="KW-0689">Ribosomal protein</keyword>
<dbReference type="NCBIfam" id="TIGR01029">
    <property type="entry name" value="rpsG_bact"/>
    <property type="match status" value="1"/>
</dbReference>
<keyword evidence="4 7" id="KW-0694">RNA-binding</keyword>
<dbReference type="InterPro" id="IPR005717">
    <property type="entry name" value="Ribosomal_uS7_bac/org-type"/>
</dbReference>
<dbReference type="Pfam" id="PF00177">
    <property type="entry name" value="Ribosomal_S7"/>
    <property type="match status" value="1"/>
</dbReference>
<evidence type="ECO:0000256" key="5">
    <source>
        <dbReference type="ARBA" id="ARBA00022980"/>
    </source>
</evidence>
<dbReference type="InterPro" id="IPR036823">
    <property type="entry name" value="Ribosomal_uS7_dom_sf"/>
</dbReference>
<gene>
    <name evidence="7 10" type="primary">rpsG</name>
    <name evidence="10" type="ORF">HF885_05530</name>
</gene>
<evidence type="ECO:0000256" key="2">
    <source>
        <dbReference type="ARBA" id="ARBA00022555"/>
    </source>
</evidence>
<evidence type="ECO:0000256" key="7">
    <source>
        <dbReference type="HAMAP-Rule" id="MF_00480"/>
    </source>
</evidence>
<feature type="domain" description="Small ribosomal subunit protein uS7" evidence="9">
    <location>
        <begin position="2"/>
        <end position="149"/>
    </location>
</feature>
<keyword evidence="2 7" id="KW-0820">tRNA-binding</keyword>
<reference evidence="10 11" key="1">
    <citation type="submission" date="2020-04" db="EMBL/GenBank/DDBJ databases">
        <authorList>
            <person name="Hitch T.C.A."/>
            <person name="Wylensek D."/>
            <person name="Clavel T."/>
        </authorList>
    </citation>
    <scope>NUCLEOTIDE SEQUENCE [LARGE SCALE GENOMIC DNA]</scope>
    <source>
        <strain evidence="10 11">105184</strain>
    </source>
</reference>
<evidence type="ECO:0000256" key="3">
    <source>
        <dbReference type="ARBA" id="ARBA00022730"/>
    </source>
</evidence>
<protein>
    <recommendedName>
        <fullName evidence="7">Small ribosomal subunit protein uS7</fullName>
    </recommendedName>
</protein>
<evidence type="ECO:0000256" key="6">
    <source>
        <dbReference type="ARBA" id="ARBA00023274"/>
    </source>
</evidence>
<evidence type="ECO:0000313" key="11">
    <source>
        <dbReference type="Proteomes" id="UP000565613"/>
    </source>
</evidence>
<dbReference type="EMBL" id="JABAGR010000004">
    <property type="protein sequence ID" value="NMF25895.1"/>
    <property type="molecule type" value="Genomic_DNA"/>
</dbReference>
<dbReference type="GO" id="GO:0003735">
    <property type="term" value="F:structural constituent of ribosome"/>
    <property type="evidence" value="ECO:0007669"/>
    <property type="project" value="InterPro"/>
</dbReference>
<dbReference type="InterPro" id="IPR020606">
    <property type="entry name" value="Ribosomal_uS7_CS"/>
</dbReference>
<dbReference type="AlphaFoldDB" id="A0A7X9TAK8"/>
<comment type="subunit">
    <text evidence="7">Part of the 30S ribosomal subunit. Contacts proteins S9 and S11.</text>
</comment>
<name>A0A7X9TAK8_9ACTN</name>
<dbReference type="InterPro" id="IPR000235">
    <property type="entry name" value="Ribosomal_uS7"/>
</dbReference>
<dbReference type="Gene3D" id="1.10.455.10">
    <property type="entry name" value="Ribosomal protein S7 domain"/>
    <property type="match status" value="1"/>
</dbReference>
<proteinExistence type="inferred from homology"/>
<comment type="similarity">
    <text evidence="1 7 8">Belongs to the universal ribosomal protein uS7 family.</text>
</comment>
<dbReference type="CDD" id="cd14869">
    <property type="entry name" value="uS7_Bacteria"/>
    <property type="match status" value="1"/>
</dbReference>
<dbReference type="PROSITE" id="PS00052">
    <property type="entry name" value="RIBOSOMAL_S7"/>
    <property type="match status" value="1"/>
</dbReference>
<organism evidence="10 11">
    <name type="scientific">Parafannyhessea umbonata</name>
    <dbReference type="NCBI Taxonomy" id="604330"/>
    <lineage>
        <taxon>Bacteria</taxon>
        <taxon>Bacillati</taxon>
        <taxon>Actinomycetota</taxon>
        <taxon>Coriobacteriia</taxon>
        <taxon>Coriobacteriales</taxon>
        <taxon>Atopobiaceae</taxon>
        <taxon>Parafannyhessea</taxon>
    </lineage>
</organism>
<keyword evidence="6 7" id="KW-0687">Ribonucleoprotein</keyword>
<dbReference type="PANTHER" id="PTHR11205">
    <property type="entry name" value="RIBOSOMAL PROTEIN S7"/>
    <property type="match status" value="1"/>
</dbReference>
<keyword evidence="3 7" id="KW-0699">rRNA-binding</keyword>
<dbReference type="PIRSF" id="PIRSF002122">
    <property type="entry name" value="RPS7p_RPS7a_RPS5e_RPS7o"/>
    <property type="match status" value="1"/>
</dbReference>
<comment type="function">
    <text evidence="7">One of the primary rRNA binding proteins, it binds directly to 16S rRNA where it nucleates assembly of the head domain of the 30S subunit. Is located at the subunit interface close to the decoding center, probably blocks exit of the E-site tRNA.</text>
</comment>
<evidence type="ECO:0000256" key="8">
    <source>
        <dbReference type="RuleBase" id="RU003619"/>
    </source>
</evidence>
<evidence type="ECO:0000259" key="9">
    <source>
        <dbReference type="Pfam" id="PF00177"/>
    </source>
</evidence>
<dbReference type="GO" id="GO:0019843">
    <property type="term" value="F:rRNA binding"/>
    <property type="evidence" value="ECO:0007669"/>
    <property type="project" value="UniProtKB-UniRule"/>
</dbReference>